<evidence type="ECO:0000313" key="3">
    <source>
        <dbReference type="Proteomes" id="UP000283269"/>
    </source>
</evidence>
<feature type="region of interest" description="Disordered" evidence="1">
    <location>
        <begin position="1"/>
        <end position="103"/>
    </location>
</feature>
<dbReference type="EMBL" id="NHYD01000089">
    <property type="protein sequence ID" value="PPQ95109.1"/>
    <property type="molecule type" value="Genomic_DNA"/>
</dbReference>
<organism evidence="2 3">
    <name type="scientific">Psilocybe cyanescens</name>
    <dbReference type="NCBI Taxonomy" id="93625"/>
    <lineage>
        <taxon>Eukaryota</taxon>
        <taxon>Fungi</taxon>
        <taxon>Dikarya</taxon>
        <taxon>Basidiomycota</taxon>
        <taxon>Agaricomycotina</taxon>
        <taxon>Agaricomycetes</taxon>
        <taxon>Agaricomycetidae</taxon>
        <taxon>Agaricales</taxon>
        <taxon>Agaricineae</taxon>
        <taxon>Strophariaceae</taxon>
        <taxon>Psilocybe</taxon>
    </lineage>
</organism>
<proteinExistence type="predicted"/>
<dbReference type="AlphaFoldDB" id="A0A409XWH8"/>
<dbReference type="STRING" id="93625.A0A409XWH8"/>
<dbReference type="OrthoDB" id="3063088at2759"/>
<reference evidence="2 3" key="1">
    <citation type="journal article" date="2018" name="Evol. Lett.">
        <title>Horizontal gene cluster transfer increased hallucinogenic mushroom diversity.</title>
        <authorList>
            <person name="Reynolds H.T."/>
            <person name="Vijayakumar V."/>
            <person name="Gluck-Thaler E."/>
            <person name="Korotkin H.B."/>
            <person name="Matheny P.B."/>
            <person name="Slot J.C."/>
        </authorList>
    </citation>
    <scope>NUCLEOTIDE SEQUENCE [LARGE SCALE GENOMIC DNA]</scope>
    <source>
        <strain evidence="2 3">2631</strain>
    </source>
</reference>
<feature type="compositionally biased region" description="Basic and acidic residues" evidence="1">
    <location>
        <begin position="23"/>
        <end position="33"/>
    </location>
</feature>
<feature type="non-terminal residue" evidence="2">
    <location>
        <position position="316"/>
    </location>
</feature>
<dbReference type="InParanoid" id="A0A409XWH8"/>
<evidence type="ECO:0000313" key="2">
    <source>
        <dbReference type="EMBL" id="PPQ95109.1"/>
    </source>
</evidence>
<evidence type="ECO:0000256" key="1">
    <source>
        <dbReference type="SAM" id="MobiDB-lite"/>
    </source>
</evidence>
<accession>A0A409XWH8</accession>
<dbReference type="Proteomes" id="UP000283269">
    <property type="component" value="Unassembled WGS sequence"/>
</dbReference>
<keyword evidence="3" id="KW-1185">Reference proteome</keyword>
<gene>
    <name evidence="2" type="ORF">CVT25_011763</name>
</gene>
<comment type="caution">
    <text evidence="2">The sequence shown here is derived from an EMBL/GenBank/DDBJ whole genome shotgun (WGS) entry which is preliminary data.</text>
</comment>
<sequence>MTPAEPVRSSRRSMQARPPIRAQQDKGKGRADKPPPPPPAPPQPCPPAKKPVVPNQRPPPVPASSFRPVRPAPRSYAEAVRKKAHIRQPAMPAAPLSRPPSCKGRRIPDYTSHGPLRCQMLINVGDHPKDANLTTLFKDLSADVLLRQGLCVKVLGVEVAYDGYAVPTNKVPSERDTEILRGAVTAHFKTHYKFTPWVGMPTSKSFLQIVDIPWFQGTHYDLDHLTEREEVASALKASPIWTSSHILCGDPHVVRTSKASTTATAFFDIWDTASSARARQLVDKQALASPSALGVGSGVIPSAAATRSQPNVHDAL</sequence>
<protein>
    <submittedName>
        <fullName evidence="2">Uncharacterized protein</fullName>
    </submittedName>
</protein>
<feature type="compositionally biased region" description="Pro residues" evidence="1">
    <location>
        <begin position="34"/>
        <end position="49"/>
    </location>
</feature>
<name>A0A409XWH8_PSICY</name>